<accession>A0ABQ4UBG7</accession>
<evidence type="ECO:0000313" key="3">
    <source>
        <dbReference type="Proteomes" id="UP001055039"/>
    </source>
</evidence>
<protein>
    <recommendedName>
        <fullName evidence="4">DUF3828 domain-containing protein</fullName>
    </recommendedName>
</protein>
<feature type="region of interest" description="Disordered" evidence="1">
    <location>
        <begin position="124"/>
        <end position="167"/>
    </location>
</feature>
<sequence length="471" mass="49782">MGTDRPGANVRYGEPGDEPDVELLCLPDRKIELRVFDPTGKSERNRVKQVQLVGLGAVQAEEIDLAPIDRLVITMFLDAGSLALTALLLDRDFEVSFPGARLPVRGAVASAWVRNLLQTCLADPPAGAPAESPPSRPPPAAPQTSAAVPPDASSQAPSGAPVTAETAAAESTVREILARTLSRVLTVRERAGDDERFLTSSLRALFAANARDFDADPYTGSQEPQGYRLTGLSSKTEGGGPVVVTAGFDLEGAPDVHPRIAYVLVRSADHWRIDDVRYLDDGHTLRQLLRGGPAAATPAPPRASAPLPAPAPAEAGPKPLRLDTPARFAAYPAGPVYRGPAAPVILDTADKRAFRTRLRAMAADPVSFAGEYALSLWGCGGGCVQGAVVSKRTGAVTALPGSASGWDRVPASFRPFVYRADSNLLVVFGQVNEEGPVAATFYRFVGGTFIKFKVVPISSDMPGYEAYVARL</sequence>
<evidence type="ECO:0000313" key="2">
    <source>
        <dbReference type="EMBL" id="GJE64368.1"/>
    </source>
</evidence>
<keyword evidence="3" id="KW-1185">Reference proteome</keyword>
<name>A0ABQ4UBG7_9HYPH</name>
<dbReference type="Proteomes" id="UP001055039">
    <property type="component" value="Unassembled WGS sequence"/>
</dbReference>
<evidence type="ECO:0008006" key="4">
    <source>
        <dbReference type="Google" id="ProtNLM"/>
    </source>
</evidence>
<feature type="compositionally biased region" description="Pro residues" evidence="1">
    <location>
        <begin position="131"/>
        <end position="141"/>
    </location>
</feature>
<feature type="region of interest" description="Disordered" evidence="1">
    <location>
        <begin position="214"/>
        <end position="238"/>
    </location>
</feature>
<dbReference type="RefSeq" id="WP_238223717.1">
    <property type="nucleotide sequence ID" value="NZ_BAAADH010000106.1"/>
</dbReference>
<reference evidence="2" key="2">
    <citation type="submission" date="2021-08" db="EMBL/GenBank/DDBJ databases">
        <authorList>
            <person name="Tani A."/>
            <person name="Ola A."/>
            <person name="Ogura Y."/>
            <person name="Katsura K."/>
            <person name="Hayashi T."/>
        </authorList>
    </citation>
    <scope>NUCLEOTIDE SEQUENCE</scope>
    <source>
        <strain evidence="2">NBRC 15686</strain>
    </source>
</reference>
<dbReference type="EMBL" id="BPRC01000003">
    <property type="protein sequence ID" value="GJE64368.1"/>
    <property type="molecule type" value="Genomic_DNA"/>
</dbReference>
<gene>
    <name evidence="2" type="ORF">LNAOJCKE_1572</name>
</gene>
<proteinExistence type="predicted"/>
<evidence type="ECO:0000256" key="1">
    <source>
        <dbReference type="SAM" id="MobiDB-lite"/>
    </source>
</evidence>
<feature type="region of interest" description="Disordered" evidence="1">
    <location>
        <begin position="291"/>
        <end position="320"/>
    </location>
</feature>
<organism evidence="2 3">
    <name type="scientific">Methylorubrum aminovorans</name>
    <dbReference type="NCBI Taxonomy" id="269069"/>
    <lineage>
        <taxon>Bacteria</taxon>
        <taxon>Pseudomonadati</taxon>
        <taxon>Pseudomonadota</taxon>
        <taxon>Alphaproteobacteria</taxon>
        <taxon>Hyphomicrobiales</taxon>
        <taxon>Methylobacteriaceae</taxon>
        <taxon>Methylorubrum</taxon>
    </lineage>
</organism>
<comment type="caution">
    <text evidence="2">The sequence shown here is derived from an EMBL/GenBank/DDBJ whole genome shotgun (WGS) entry which is preliminary data.</text>
</comment>
<reference evidence="2" key="1">
    <citation type="journal article" date="2021" name="Front. Microbiol.">
        <title>Comprehensive Comparative Genomics and Phenotyping of Methylobacterium Species.</title>
        <authorList>
            <person name="Alessa O."/>
            <person name="Ogura Y."/>
            <person name="Fujitani Y."/>
            <person name="Takami H."/>
            <person name="Hayashi T."/>
            <person name="Sahin N."/>
            <person name="Tani A."/>
        </authorList>
    </citation>
    <scope>NUCLEOTIDE SEQUENCE</scope>
    <source>
        <strain evidence="2">NBRC 15686</strain>
    </source>
</reference>
<feature type="compositionally biased region" description="Pro residues" evidence="1">
    <location>
        <begin position="298"/>
        <end position="311"/>
    </location>
</feature>